<dbReference type="RefSeq" id="WP_091063697.1">
    <property type="nucleotide sequence ID" value="NZ_FNCF01000004.1"/>
</dbReference>
<dbReference type="InterPro" id="IPR004358">
    <property type="entry name" value="Sig_transdc_His_kin-like_C"/>
</dbReference>
<feature type="transmembrane region" description="Helical" evidence="11">
    <location>
        <begin position="159"/>
        <end position="178"/>
    </location>
</feature>
<dbReference type="CDD" id="cd06225">
    <property type="entry name" value="HAMP"/>
    <property type="match status" value="1"/>
</dbReference>
<dbReference type="Pfam" id="PF02518">
    <property type="entry name" value="HATPase_c"/>
    <property type="match status" value="1"/>
</dbReference>
<evidence type="ECO:0000256" key="1">
    <source>
        <dbReference type="ARBA" id="ARBA00000085"/>
    </source>
</evidence>
<gene>
    <name evidence="14" type="ORF">SAMN05660324_2750</name>
</gene>
<dbReference type="Pfam" id="PF00672">
    <property type="entry name" value="HAMP"/>
    <property type="match status" value="1"/>
</dbReference>
<feature type="domain" description="HAMP" evidence="13">
    <location>
        <begin position="183"/>
        <end position="236"/>
    </location>
</feature>
<evidence type="ECO:0000256" key="2">
    <source>
        <dbReference type="ARBA" id="ARBA00004236"/>
    </source>
</evidence>
<dbReference type="InterPro" id="IPR003594">
    <property type="entry name" value="HATPase_dom"/>
</dbReference>
<dbReference type="InterPro" id="IPR036890">
    <property type="entry name" value="HATPase_C_sf"/>
</dbReference>
<keyword evidence="9" id="KW-0902">Two-component regulatory system</keyword>
<comment type="catalytic activity">
    <reaction evidence="1">
        <text>ATP + protein L-histidine = ADP + protein N-phospho-L-histidine.</text>
        <dbReference type="EC" id="2.7.13.3"/>
    </reaction>
</comment>
<comment type="subcellular location">
    <subcellularLocation>
        <location evidence="2">Cell membrane</location>
    </subcellularLocation>
</comment>
<dbReference type="EC" id="2.7.13.3" evidence="3"/>
<evidence type="ECO:0000313" key="15">
    <source>
        <dbReference type="Proteomes" id="UP000198863"/>
    </source>
</evidence>
<feature type="domain" description="Histidine kinase" evidence="12">
    <location>
        <begin position="244"/>
        <end position="448"/>
    </location>
</feature>
<dbReference type="AlphaFoldDB" id="A0A1G7URW8"/>
<dbReference type="SMART" id="SM00388">
    <property type="entry name" value="HisKA"/>
    <property type="match status" value="1"/>
</dbReference>
<dbReference type="Gene3D" id="1.10.287.130">
    <property type="match status" value="1"/>
</dbReference>
<evidence type="ECO:0000256" key="11">
    <source>
        <dbReference type="SAM" id="Phobius"/>
    </source>
</evidence>
<keyword evidence="4" id="KW-0597">Phosphoprotein</keyword>
<evidence type="ECO:0000256" key="3">
    <source>
        <dbReference type="ARBA" id="ARBA00012438"/>
    </source>
</evidence>
<dbReference type="PANTHER" id="PTHR45436:SF5">
    <property type="entry name" value="SENSOR HISTIDINE KINASE TRCS"/>
    <property type="match status" value="1"/>
</dbReference>
<dbReference type="PROSITE" id="PS50109">
    <property type="entry name" value="HIS_KIN"/>
    <property type="match status" value="1"/>
</dbReference>
<dbReference type="CDD" id="cd00082">
    <property type="entry name" value="HisKA"/>
    <property type="match status" value="1"/>
</dbReference>
<dbReference type="InterPro" id="IPR003661">
    <property type="entry name" value="HisK_dim/P_dom"/>
</dbReference>
<evidence type="ECO:0000313" key="14">
    <source>
        <dbReference type="EMBL" id="SDG50365.1"/>
    </source>
</evidence>
<evidence type="ECO:0000256" key="5">
    <source>
        <dbReference type="ARBA" id="ARBA00022679"/>
    </source>
</evidence>
<keyword evidence="10 11" id="KW-0472">Membrane</keyword>
<evidence type="ECO:0000256" key="6">
    <source>
        <dbReference type="ARBA" id="ARBA00022692"/>
    </source>
</evidence>
<dbReference type="SUPFAM" id="SSF47384">
    <property type="entry name" value="Homodimeric domain of signal transducing histidine kinase"/>
    <property type="match status" value="1"/>
</dbReference>
<dbReference type="SUPFAM" id="SSF55874">
    <property type="entry name" value="ATPase domain of HSP90 chaperone/DNA topoisomerase II/histidine kinase"/>
    <property type="match status" value="1"/>
</dbReference>
<evidence type="ECO:0000256" key="4">
    <source>
        <dbReference type="ARBA" id="ARBA00022553"/>
    </source>
</evidence>
<keyword evidence="8 11" id="KW-1133">Transmembrane helix</keyword>
<evidence type="ECO:0000256" key="9">
    <source>
        <dbReference type="ARBA" id="ARBA00023012"/>
    </source>
</evidence>
<reference evidence="15" key="1">
    <citation type="submission" date="2016-10" db="EMBL/GenBank/DDBJ databases">
        <authorList>
            <person name="Varghese N."/>
            <person name="Submissions S."/>
        </authorList>
    </citation>
    <scope>NUCLEOTIDE SEQUENCE [LARGE SCALE GENOMIC DNA]</scope>
    <source>
        <strain evidence="15">DSM 44526</strain>
    </source>
</reference>
<dbReference type="Gene3D" id="3.30.565.10">
    <property type="entry name" value="Histidine kinase-like ATPase, C-terminal domain"/>
    <property type="match status" value="1"/>
</dbReference>
<evidence type="ECO:0000256" key="7">
    <source>
        <dbReference type="ARBA" id="ARBA00022777"/>
    </source>
</evidence>
<evidence type="ECO:0000256" key="8">
    <source>
        <dbReference type="ARBA" id="ARBA00022989"/>
    </source>
</evidence>
<dbReference type="PANTHER" id="PTHR45436">
    <property type="entry name" value="SENSOR HISTIDINE KINASE YKOH"/>
    <property type="match status" value="1"/>
</dbReference>
<dbReference type="InterPro" id="IPR005467">
    <property type="entry name" value="His_kinase_dom"/>
</dbReference>
<dbReference type="CDD" id="cd00075">
    <property type="entry name" value="HATPase"/>
    <property type="match status" value="1"/>
</dbReference>
<dbReference type="PRINTS" id="PR00344">
    <property type="entry name" value="BCTRLSENSOR"/>
</dbReference>
<keyword evidence="15" id="KW-1185">Reference proteome</keyword>
<keyword evidence="7 14" id="KW-0418">Kinase</keyword>
<proteinExistence type="predicted"/>
<accession>A0A1G7URW8</accession>
<protein>
    <recommendedName>
        <fullName evidence="3">histidine kinase</fullName>
        <ecNumber evidence="3">2.7.13.3</ecNumber>
    </recommendedName>
</protein>
<evidence type="ECO:0000259" key="12">
    <source>
        <dbReference type="PROSITE" id="PS50109"/>
    </source>
</evidence>
<dbReference type="InterPro" id="IPR036097">
    <property type="entry name" value="HisK_dim/P_sf"/>
</dbReference>
<dbReference type="GO" id="GO:0000155">
    <property type="term" value="F:phosphorelay sensor kinase activity"/>
    <property type="evidence" value="ECO:0007669"/>
    <property type="project" value="InterPro"/>
</dbReference>
<keyword evidence="6 11" id="KW-0812">Transmembrane</keyword>
<dbReference type="GO" id="GO:0005886">
    <property type="term" value="C:plasma membrane"/>
    <property type="evidence" value="ECO:0007669"/>
    <property type="project" value="UniProtKB-SubCell"/>
</dbReference>
<dbReference type="EMBL" id="FNCF01000004">
    <property type="protein sequence ID" value="SDG50365.1"/>
    <property type="molecule type" value="Genomic_DNA"/>
</dbReference>
<dbReference type="InterPro" id="IPR003660">
    <property type="entry name" value="HAMP_dom"/>
</dbReference>
<keyword evidence="5" id="KW-0808">Transferase</keyword>
<sequence>MTDRTARTSLRTRLSWSATLVVALWVLLLAVGANTLLARVLAGQADDVLQARAEAVAQTVDVSADGTVTVLDARDDQALDVGTWIIDGAGGIVESPSGSTDALDRQAIELAARGAGAVDVDAGGPLRLRALPLTDGGTRVASVVTSTSLSPYRQVERTALLGSVGVALLLVVVVHLVLRANVTRALRPVQDMSAQADRWSADDTDLRFGQDARPAELAELARTLDQMLDRQAAVLRHEQRFTEELSHELRTPLARAQAELDLLLAQPRGPEETAWAHAAVDRATRSMASILETMLSAARSSDVLTPGRSRLADALARLADPRGEDHPVPVIVEVASDVVVGVDPDVVVRALSPVVDNGVRYAETGVRITARQDGGRVEVVVADDGPGMTPEVAARAFDPGYRGDAGSTHPGAGLGLALTRRLVVAAGGGVTAVASPDGGRVVLNLPAG</sequence>
<evidence type="ECO:0000259" key="13">
    <source>
        <dbReference type="PROSITE" id="PS50885"/>
    </source>
</evidence>
<dbReference type="Proteomes" id="UP000198863">
    <property type="component" value="Unassembled WGS sequence"/>
</dbReference>
<name>A0A1G7URW8_9ACTN</name>
<organism evidence="14 15">
    <name type="scientific">Klenkia brasiliensis</name>
    <dbReference type="NCBI Taxonomy" id="333142"/>
    <lineage>
        <taxon>Bacteria</taxon>
        <taxon>Bacillati</taxon>
        <taxon>Actinomycetota</taxon>
        <taxon>Actinomycetes</taxon>
        <taxon>Geodermatophilales</taxon>
        <taxon>Geodermatophilaceae</taxon>
        <taxon>Klenkia</taxon>
    </lineage>
</organism>
<dbReference type="Pfam" id="PF00512">
    <property type="entry name" value="HisKA"/>
    <property type="match status" value="1"/>
</dbReference>
<dbReference type="PROSITE" id="PS50885">
    <property type="entry name" value="HAMP"/>
    <property type="match status" value="1"/>
</dbReference>
<dbReference type="Gene3D" id="6.10.340.10">
    <property type="match status" value="1"/>
</dbReference>
<dbReference type="SMART" id="SM00387">
    <property type="entry name" value="HATPase_c"/>
    <property type="match status" value="1"/>
</dbReference>
<evidence type="ECO:0000256" key="10">
    <source>
        <dbReference type="ARBA" id="ARBA00023136"/>
    </source>
</evidence>
<dbReference type="InterPro" id="IPR050428">
    <property type="entry name" value="TCS_sensor_his_kinase"/>
</dbReference>
<dbReference type="OrthoDB" id="3849995at2"/>